<dbReference type="AlphaFoldDB" id="A0A9N8ZVM3"/>
<reference evidence="1" key="1">
    <citation type="submission" date="2021-06" db="EMBL/GenBank/DDBJ databases">
        <authorList>
            <person name="Kallberg Y."/>
            <person name="Tangrot J."/>
            <person name="Rosling A."/>
        </authorList>
    </citation>
    <scope>NUCLEOTIDE SEQUENCE</scope>
    <source>
        <strain evidence="1">BR232B</strain>
    </source>
</reference>
<evidence type="ECO:0000313" key="2">
    <source>
        <dbReference type="Proteomes" id="UP000789739"/>
    </source>
</evidence>
<protein>
    <submittedName>
        <fullName evidence="1">8200_t:CDS:1</fullName>
    </submittedName>
</protein>
<dbReference type="EMBL" id="CAJVPI010000262">
    <property type="protein sequence ID" value="CAG8509697.1"/>
    <property type="molecule type" value="Genomic_DNA"/>
</dbReference>
<proteinExistence type="predicted"/>
<comment type="caution">
    <text evidence="1">The sequence shown here is derived from an EMBL/GenBank/DDBJ whole genome shotgun (WGS) entry which is preliminary data.</text>
</comment>
<dbReference type="OrthoDB" id="10517291at2759"/>
<evidence type="ECO:0000313" key="1">
    <source>
        <dbReference type="EMBL" id="CAG8509697.1"/>
    </source>
</evidence>
<accession>A0A9N8ZVM3</accession>
<dbReference type="Proteomes" id="UP000789739">
    <property type="component" value="Unassembled WGS sequence"/>
</dbReference>
<gene>
    <name evidence="1" type="ORF">PBRASI_LOCUS3045</name>
</gene>
<organism evidence="1 2">
    <name type="scientific">Paraglomus brasilianum</name>
    <dbReference type="NCBI Taxonomy" id="144538"/>
    <lineage>
        <taxon>Eukaryota</taxon>
        <taxon>Fungi</taxon>
        <taxon>Fungi incertae sedis</taxon>
        <taxon>Mucoromycota</taxon>
        <taxon>Glomeromycotina</taxon>
        <taxon>Glomeromycetes</taxon>
        <taxon>Paraglomerales</taxon>
        <taxon>Paraglomeraceae</taxon>
        <taxon>Paraglomus</taxon>
    </lineage>
</organism>
<sequence length="175" mass="20060">MSLFCAVKIGKRLIRFGKFIDVGAVRYPFPEELVPGFGNFDIKLVGVRPVYGTGSIGFDTNQVQSETYKSMPTEILVRPFDKRLSKCNRRQGFLCGNELAYFSTGPLWSGQAKTDIRNEHFQSILQVLRVDIHYNIAIVLVFSFKKENCFSKKFYKLDNVAIAWSQQLLVIYNEL</sequence>
<keyword evidence="2" id="KW-1185">Reference proteome</keyword>
<name>A0A9N8ZVM3_9GLOM</name>